<feature type="transmembrane region" description="Helical" evidence="7">
    <location>
        <begin position="255"/>
        <end position="281"/>
    </location>
</feature>
<keyword evidence="4 7" id="KW-1133">Transmembrane helix</keyword>
<evidence type="ECO:0000256" key="3">
    <source>
        <dbReference type="ARBA" id="ARBA00022692"/>
    </source>
</evidence>
<dbReference type="OrthoDB" id="10042652at2759"/>
<dbReference type="AlphaFoldDB" id="A0A1J1I2C6"/>
<name>A0A1J1I2C6_9DIPT</name>
<proteinExistence type="inferred from homology"/>
<gene>
    <name evidence="8" type="ORF">CLUMA_CG007963</name>
</gene>
<evidence type="ECO:0000256" key="6">
    <source>
        <dbReference type="ARBA" id="ARBA00023180"/>
    </source>
</evidence>
<dbReference type="GO" id="GO:0015031">
    <property type="term" value="P:protein transport"/>
    <property type="evidence" value="ECO:0007669"/>
    <property type="project" value="InterPro"/>
</dbReference>
<accession>A0A1J1I2C6</accession>
<dbReference type="PANTHER" id="PTHR31158:SF10">
    <property type="entry name" value="LD27791P"/>
    <property type="match status" value="1"/>
</dbReference>
<feature type="transmembrane region" description="Helical" evidence="7">
    <location>
        <begin position="184"/>
        <end position="206"/>
    </location>
</feature>
<dbReference type="InterPro" id="IPR018469">
    <property type="entry name" value="Dual_oxidase_maturation_fac"/>
</dbReference>
<dbReference type="Pfam" id="PF10204">
    <property type="entry name" value="DuoxA"/>
    <property type="match status" value="1"/>
</dbReference>
<dbReference type="EMBL" id="CVRI01000038">
    <property type="protein sequence ID" value="CRK94456.1"/>
    <property type="molecule type" value="Genomic_DNA"/>
</dbReference>
<organism evidence="8 9">
    <name type="scientific">Clunio marinus</name>
    <dbReference type="NCBI Taxonomy" id="568069"/>
    <lineage>
        <taxon>Eukaryota</taxon>
        <taxon>Metazoa</taxon>
        <taxon>Ecdysozoa</taxon>
        <taxon>Arthropoda</taxon>
        <taxon>Hexapoda</taxon>
        <taxon>Insecta</taxon>
        <taxon>Pterygota</taxon>
        <taxon>Neoptera</taxon>
        <taxon>Endopterygota</taxon>
        <taxon>Diptera</taxon>
        <taxon>Nematocera</taxon>
        <taxon>Chironomoidea</taxon>
        <taxon>Chironomidae</taxon>
        <taxon>Clunio</taxon>
    </lineage>
</organism>
<dbReference type="GO" id="GO:0005789">
    <property type="term" value="C:endoplasmic reticulum membrane"/>
    <property type="evidence" value="ECO:0007669"/>
    <property type="project" value="InterPro"/>
</dbReference>
<dbReference type="STRING" id="568069.A0A1J1I2C6"/>
<feature type="transmembrane region" description="Helical" evidence="7">
    <location>
        <begin position="212"/>
        <end position="234"/>
    </location>
</feature>
<feature type="transmembrane region" description="Helical" evidence="7">
    <location>
        <begin position="29"/>
        <end position="49"/>
    </location>
</feature>
<keyword evidence="5 7" id="KW-0472">Membrane</keyword>
<evidence type="ECO:0000313" key="9">
    <source>
        <dbReference type="Proteomes" id="UP000183832"/>
    </source>
</evidence>
<evidence type="ECO:0000256" key="4">
    <source>
        <dbReference type="ARBA" id="ARBA00022989"/>
    </source>
</evidence>
<evidence type="ECO:0000256" key="7">
    <source>
        <dbReference type="SAM" id="Phobius"/>
    </source>
</evidence>
<evidence type="ECO:0000256" key="5">
    <source>
        <dbReference type="ARBA" id="ARBA00023136"/>
    </source>
</evidence>
<feature type="transmembrane region" description="Helical" evidence="7">
    <location>
        <begin position="61"/>
        <end position="85"/>
    </location>
</feature>
<comment type="subcellular location">
    <subcellularLocation>
        <location evidence="1">Membrane</location>
        <topology evidence="1">Multi-pass membrane protein</topology>
    </subcellularLocation>
</comment>
<keyword evidence="3 7" id="KW-0812">Transmembrane</keyword>
<protein>
    <submittedName>
        <fullName evidence="8">CLUMA_CG007963, isoform A</fullName>
    </submittedName>
</protein>
<sequence length="350" mass="39281">MKGWFDAFRDDGAPTLYSFSNRTPVTGDVSIIAVSVLFATLYIAFLVIFPGVRKQKFSTFITVTLSLFVGLVILVGQLGSSWHVAKQNIVAPYKAFSREKLPARIGVHIGLMHVNITLVGLPVGNWSTPDIDFNERFNWNQANDMGNSYKCALKRGLPYPILTVAEYFSLGQEGFAWGGQYRAAGYYASIWLWASLASWLLMNLLLTAVPRYGAYGMCTTGSLLLGASIGYYLMLPKPPLVIYIEGAMIEFSLGWCFWTVLVAGSMCFFIGFIVSAIDLIWPHKYSTILEVYYDTPYDRHVILEESHDVRYRKRNSKGGLEEPVSLGSRILSRPPIDRNKDKTSVELTNW</sequence>
<dbReference type="Proteomes" id="UP000183832">
    <property type="component" value="Unassembled WGS sequence"/>
</dbReference>
<evidence type="ECO:0000256" key="2">
    <source>
        <dbReference type="ARBA" id="ARBA00009816"/>
    </source>
</evidence>
<evidence type="ECO:0000256" key="1">
    <source>
        <dbReference type="ARBA" id="ARBA00004141"/>
    </source>
</evidence>
<reference evidence="8 9" key="1">
    <citation type="submission" date="2015-04" db="EMBL/GenBank/DDBJ databases">
        <authorList>
            <person name="Syromyatnikov M.Y."/>
            <person name="Popov V.N."/>
        </authorList>
    </citation>
    <scope>NUCLEOTIDE SEQUENCE [LARGE SCALE GENOMIC DNA]</scope>
</reference>
<evidence type="ECO:0000313" key="8">
    <source>
        <dbReference type="EMBL" id="CRK94456.1"/>
    </source>
</evidence>
<comment type="similarity">
    <text evidence="2">Belongs to the DUOXA family.</text>
</comment>
<keyword evidence="6" id="KW-0325">Glycoprotein</keyword>
<dbReference type="PANTHER" id="PTHR31158">
    <property type="entry name" value="DUAL OXIDASE 2"/>
    <property type="match status" value="1"/>
</dbReference>
<keyword evidence="9" id="KW-1185">Reference proteome</keyword>